<feature type="chain" id="PRO_5046990968" evidence="1">
    <location>
        <begin position="22"/>
        <end position="226"/>
    </location>
</feature>
<dbReference type="EMBL" id="JBHTMU010000058">
    <property type="protein sequence ID" value="MFD1344611.1"/>
    <property type="molecule type" value="Genomic_DNA"/>
</dbReference>
<dbReference type="RefSeq" id="WP_386806190.1">
    <property type="nucleotide sequence ID" value="NZ_JBHTMU010000058.1"/>
</dbReference>
<feature type="signal peptide" evidence="1">
    <location>
        <begin position="1"/>
        <end position="21"/>
    </location>
</feature>
<reference evidence="3" key="1">
    <citation type="journal article" date="2019" name="Int. J. Syst. Evol. Microbiol.">
        <title>The Global Catalogue of Microorganisms (GCM) 10K type strain sequencing project: providing services to taxonomists for standard genome sequencing and annotation.</title>
        <authorList>
            <consortium name="The Broad Institute Genomics Platform"/>
            <consortium name="The Broad Institute Genome Sequencing Center for Infectious Disease"/>
            <person name="Wu L."/>
            <person name="Ma J."/>
        </authorList>
    </citation>
    <scope>NUCLEOTIDE SEQUENCE [LARGE SCALE GENOMIC DNA]</scope>
    <source>
        <strain evidence="3">CCUG 62953</strain>
    </source>
</reference>
<organism evidence="2 3">
    <name type="scientific">Litorisediminicola beolgyonensis</name>
    <dbReference type="NCBI Taxonomy" id="1173614"/>
    <lineage>
        <taxon>Bacteria</taxon>
        <taxon>Pseudomonadati</taxon>
        <taxon>Pseudomonadota</taxon>
        <taxon>Alphaproteobacteria</taxon>
        <taxon>Rhodobacterales</taxon>
        <taxon>Paracoccaceae</taxon>
        <taxon>Litorisediminicola</taxon>
    </lineage>
</organism>
<gene>
    <name evidence="2" type="ORF">ACFQ4E_19425</name>
</gene>
<sequence length="226" mass="23958">MTGSRSHIAAVLALIGAGAGAAADELACGDLGVTVAAETEALGVQICDHVEAAFAILGACDLPRPDPGLRIETVSELRADCVGLFHCGEALIEVLTPEQLAEKRSKTNLFAEIPLAEYFRSVVLHEVVHAAYDGTDCPYDDCPATAEYLAYALQIGALSPEHRAPFEAGGGAEAQVPRDAINAMVLFMAPDRFAMRAWQHYSQREDPCGYLQGIFSGVTVFDHAGP</sequence>
<protein>
    <submittedName>
        <fullName evidence="2">DUF6639 family protein</fullName>
    </submittedName>
</protein>
<evidence type="ECO:0000313" key="3">
    <source>
        <dbReference type="Proteomes" id="UP001597135"/>
    </source>
</evidence>
<keyword evidence="1" id="KW-0732">Signal</keyword>
<evidence type="ECO:0000256" key="1">
    <source>
        <dbReference type="SAM" id="SignalP"/>
    </source>
</evidence>
<dbReference type="Pfam" id="PF20344">
    <property type="entry name" value="DUF6639"/>
    <property type="match status" value="1"/>
</dbReference>
<accession>A0ABW3ZN91</accession>
<dbReference type="InterPro" id="IPR046579">
    <property type="entry name" value="DUF6639"/>
</dbReference>
<keyword evidence="3" id="KW-1185">Reference proteome</keyword>
<proteinExistence type="predicted"/>
<evidence type="ECO:0000313" key="2">
    <source>
        <dbReference type="EMBL" id="MFD1344611.1"/>
    </source>
</evidence>
<name>A0ABW3ZN91_9RHOB</name>
<dbReference type="Proteomes" id="UP001597135">
    <property type="component" value="Unassembled WGS sequence"/>
</dbReference>
<comment type="caution">
    <text evidence="2">The sequence shown here is derived from an EMBL/GenBank/DDBJ whole genome shotgun (WGS) entry which is preliminary data.</text>
</comment>